<dbReference type="InterPro" id="IPR050154">
    <property type="entry name" value="UbiB_kinase"/>
</dbReference>
<sequence length="338" mass="36519">MMSYLDEAQRLAIIEAVVHLVNRDFEALADLYVRMGFIAPNVDTRPIVVGLATALPDVLDASVAELNVKNVVSKLGDVMYTFPFRLPPFYIAIIRCLGVLEGVAIQVDPDFRIVSDAYPYIASRLLTDDSPELKSALRRLLFKDDLPQWARFEALLERASGSAVYDGAKVVHVLVDLLVGPEASNQLRAALVADIVDALDHLGTDAARSTIKLFTGIQLPPPPPIATRGFPLFILDATDNLVPNEQDTLPPPATETILKATKAVQSQGATAIANFDSAAAAVENLREYAPLVQRITNEPALRRMAAEVAAAVTERAASRAIRLAFLPLSNSVSPSSTL</sequence>
<organism evidence="2">
    <name type="scientific">Aureoumbra lagunensis</name>
    <dbReference type="NCBI Taxonomy" id="44058"/>
    <lineage>
        <taxon>Eukaryota</taxon>
        <taxon>Sar</taxon>
        <taxon>Stramenopiles</taxon>
        <taxon>Ochrophyta</taxon>
        <taxon>Pelagophyceae</taxon>
        <taxon>Pelagomonadales</taxon>
        <taxon>Aureoumbra</taxon>
    </lineage>
</organism>
<gene>
    <name evidence="2" type="ORF">ALAG00032_LOCUS2953</name>
</gene>
<dbReference type="AlphaFoldDB" id="A0A7S3JR15"/>
<evidence type="ECO:0000313" key="2">
    <source>
        <dbReference type="EMBL" id="CAE0362212.1"/>
    </source>
</evidence>
<evidence type="ECO:0000256" key="1">
    <source>
        <dbReference type="ARBA" id="ARBA00009670"/>
    </source>
</evidence>
<name>A0A7S3JR15_9STRA</name>
<proteinExistence type="inferred from homology"/>
<protein>
    <submittedName>
        <fullName evidence="2">Uncharacterized protein</fullName>
    </submittedName>
</protein>
<dbReference type="PANTHER" id="PTHR10566:SF128">
    <property type="entry name" value="UBIB DOMAIN CONTAINING KINASE"/>
    <property type="match status" value="1"/>
</dbReference>
<dbReference type="PANTHER" id="PTHR10566">
    <property type="entry name" value="CHAPERONE-ACTIVITY OF BC1 COMPLEX CABC1 -RELATED"/>
    <property type="match status" value="1"/>
</dbReference>
<dbReference type="EMBL" id="HBIJ01004158">
    <property type="protein sequence ID" value="CAE0362212.1"/>
    <property type="molecule type" value="Transcribed_RNA"/>
</dbReference>
<comment type="similarity">
    <text evidence="1">Belongs to the protein kinase superfamily. ADCK protein kinase family.</text>
</comment>
<reference evidence="2" key="1">
    <citation type="submission" date="2021-01" db="EMBL/GenBank/DDBJ databases">
        <authorList>
            <person name="Corre E."/>
            <person name="Pelletier E."/>
            <person name="Niang G."/>
            <person name="Scheremetjew M."/>
            <person name="Finn R."/>
            <person name="Kale V."/>
            <person name="Holt S."/>
            <person name="Cochrane G."/>
            <person name="Meng A."/>
            <person name="Brown T."/>
            <person name="Cohen L."/>
        </authorList>
    </citation>
    <scope>NUCLEOTIDE SEQUENCE</scope>
    <source>
        <strain evidence="2">CCMP1510</strain>
    </source>
</reference>
<accession>A0A7S3JR15</accession>